<reference evidence="1" key="1">
    <citation type="submission" date="2021-02" db="EMBL/GenBank/DDBJ databases">
        <authorList>
            <consortium name="DOE Joint Genome Institute"/>
            <person name="Ahrendt S."/>
            <person name="Looney B.P."/>
            <person name="Miyauchi S."/>
            <person name="Morin E."/>
            <person name="Drula E."/>
            <person name="Courty P.E."/>
            <person name="Chicoki N."/>
            <person name="Fauchery L."/>
            <person name="Kohler A."/>
            <person name="Kuo A."/>
            <person name="Labutti K."/>
            <person name="Pangilinan J."/>
            <person name="Lipzen A."/>
            <person name="Riley R."/>
            <person name="Andreopoulos W."/>
            <person name="He G."/>
            <person name="Johnson J."/>
            <person name="Barry K.W."/>
            <person name="Grigoriev I.V."/>
            <person name="Nagy L."/>
            <person name="Hibbett D."/>
            <person name="Henrissat B."/>
            <person name="Matheny P.B."/>
            <person name="Labbe J."/>
            <person name="Martin F."/>
        </authorList>
    </citation>
    <scope>NUCLEOTIDE SEQUENCE</scope>
    <source>
        <strain evidence="1">EC-137</strain>
    </source>
</reference>
<comment type="caution">
    <text evidence="1">The sequence shown here is derived from an EMBL/GenBank/DDBJ whole genome shotgun (WGS) entry which is preliminary data.</text>
</comment>
<gene>
    <name evidence="1" type="ORF">K488DRAFT_44927</name>
</gene>
<accession>A0ACB8QS44</accession>
<sequence length="861" mass="94280">MSFSEDASHTLPVDFVDTLGSLESNEDLISWINSMLSSSSERTVDLGTMDRLVSRVVASLDVASEDISLQLEQLVDDISRSASRLHYDLHFMRDGALSLQSSLNDLTSRANGSFSPHTNSALDKLHSLDVIKRNMEAARDVLREAESWSTLESEVSSLLFEQNYVKAAEKLSEANKSMVVFQNTSEYEHRRALMISLQNQLEASLSSALISAINSNDVPLCRSYYSIFDNIQRDAEFRAYYYGSRRSALVAMWQDANLSDIGETPAQTATSPVPFSAFLSSFFSAFLSTLGTEKTPVTAIFPDPQLTLSAFITSTMSSLQPTFAQRLNALMNSLGPSSLPELITAFKATEAFAVSADKILERTGSNSTSAENQAADVSTQKLHRRRSSRMSISRRVSISGNIAGRGLSGSGLDWDHELFEPFLEVQVEYGALEARFLSASLDNDGELGQDQARMLRERSVDVFSLAEESLGRMLGFTHGYGTAQLVKAVDTFVQTFLDASKDAFASQTQSVRGAVPLGASGDIADLDYSLEDWSHIQAWLHLLEALRLILDRLSAFESRLRVVLLQVAAMFRLQDAGLPYIPGATRGEITLLAQSELNNLELQTLLKELEPAPTPLTVPSLRPPADDRPLLVSARGALTTYTTTCQTALQDAMLGPMRKHLAGYAGLPLWTTTLAERPSGRRDVNVPTFSLSPSEPIQRVAEGLLNLPRLFEVYADDDALAFSLETLPFVDDTLLDDHTEPAHVPAHARRQSVISPPAPRGLPAEAIESIWLSALGRSLLTHLRGVLPKIRSLSANGAAQLASDLSYLGNIVGALNAEDAELELWRECTSMTEDEGRRAVVEGTRTDAVFSKVARMRGWIS</sequence>
<evidence type="ECO:0000313" key="2">
    <source>
        <dbReference type="Proteomes" id="UP000814128"/>
    </source>
</evidence>
<organism evidence="1 2">
    <name type="scientific">Vararia minispora EC-137</name>
    <dbReference type="NCBI Taxonomy" id="1314806"/>
    <lineage>
        <taxon>Eukaryota</taxon>
        <taxon>Fungi</taxon>
        <taxon>Dikarya</taxon>
        <taxon>Basidiomycota</taxon>
        <taxon>Agaricomycotina</taxon>
        <taxon>Agaricomycetes</taxon>
        <taxon>Russulales</taxon>
        <taxon>Lachnocladiaceae</taxon>
        <taxon>Vararia</taxon>
    </lineage>
</organism>
<name>A0ACB8QS44_9AGAM</name>
<protein>
    <submittedName>
        <fullName evidence="1">Golgi complex component 7-domain-containing protein</fullName>
    </submittedName>
</protein>
<reference evidence="1" key="2">
    <citation type="journal article" date="2022" name="New Phytol.">
        <title>Evolutionary transition to the ectomycorrhizal habit in the genomes of a hyperdiverse lineage of mushroom-forming fungi.</title>
        <authorList>
            <person name="Looney B."/>
            <person name="Miyauchi S."/>
            <person name="Morin E."/>
            <person name="Drula E."/>
            <person name="Courty P.E."/>
            <person name="Kohler A."/>
            <person name="Kuo A."/>
            <person name="LaButti K."/>
            <person name="Pangilinan J."/>
            <person name="Lipzen A."/>
            <person name="Riley R."/>
            <person name="Andreopoulos W."/>
            <person name="He G."/>
            <person name="Johnson J."/>
            <person name="Nolan M."/>
            <person name="Tritt A."/>
            <person name="Barry K.W."/>
            <person name="Grigoriev I.V."/>
            <person name="Nagy L.G."/>
            <person name="Hibbett D."/>
            <person name="Henrissat B."/>
            <person name="Matheny P.B."/>
            <person name="Labbe J."/>
            <person name="Martin F.M."/>
        </authorList>
    </citation>
    <scope>NUCLEOTIDE SEQUENCE</scope>
    <source>
        <strain evidence="1">EC-137</strain>
    </source>
</reference>
<evidence type="ECO:0000313" key="1">
    <source>
        <dbReference type="EMBL" id="KAI0034706.1"/>
    </source>
</evidence>
<proteinExistence type="predicted"/>
<keyword evidence="2" id="KW-1185">Reference proteome</keyword>
<dbReference type="EMBL" id="MU273496">
    <property type="protein sequence ID" value="KAI0034706.1"/>
    <property type="molecule type" value="Genomic_DNA"/>
</dbReference>
<dbReference type="Proteomes" id="UP000814128">
    <property type="component" value="Unassembled WGS sequence"/>
</dbReference>